<accession>A0A151K215</accession>
<dbReference type="EMBL" id="LKEX01008968">
    <property type="protein sequence ID" value="KYN50031.1"/>
    <property type="molecule type" value="Genomic_DNA"/>
</dbReference>
<dbReference type="SUPFAM" id="SSF63737">
    <property type="entry name" value="Leukotriene A4 hydrolase N-terminal domain"/>
    <property type="match status" value="1"/>
</dbReference>
<dbReference type="Gene3D" id="2.60.40.1730">
    <property type="entry name" value="tricorn interacting facor f3 domain"/>
    <property type="match status" value="1"/>
</dbReference>
<evidence type="ECO:0000313" key="1">
    <source>
        <dbReference type="EMBL" id="KYN50031.1"/>
    </source>
</evidence>
<gene>
    <name evidence="1" type="ORF">ALC62_00058</name>
</gene>
<dbReference type="Proteomes" id="UP000078542">
    <property type="component" value="Unassembled WGS sequence"/>
</dbReference>
<proteinExistence type="predicted"/>
<evidence type="ECO:0000313" key="2">
    <source>
        <dbReference type="Proteomes" id="UP000078542"/>
    </source>
</evidence>
<organism evidence="1 2">
    <name type="scientific">Cyphomyrmex costatus</name>
    <dbReference type="NCBI Taxonomy" id="456900"/>
    <lineage>
        <taxon>Eukaryota</taxon>
        <taxon>Metazoa</taxon>
        <taxon>Ecdysozoa</taxon>
        <taxon>Arthropoda</taxon>
        <taxon>Hexapoda</taxon>
        <taxon>Insecta</taxon>
        <taxon>Pterygota</taxon>
        <taxon>Neoptera</taxon>
        <taxon>Endopterygota</taxon>
        <taxon>Hymenoptera</taxon>
        <taxon>Apocrita</taxon>
        <taxon>Aculeata</taxon>
        <taxon>Formicoidea</taxon>
        <taxon>Formicidae</taxon>
        <taxon>Myrmicinae</taxon>
        <taxon>Cyphomyrmex</taxon>
    </lineage>
</organism>
<dbReference type="AlphaFoldDB" id="A0A151K215"/>
<keyword evidence="2" id="KW-1185">Reference proteome</keyword>
<dbReference type="InterPro" id="IPR042097">
    <property type="entry name" value="Aminopeptidase_N-like_N_sf"/>
</dbReference>
<protein>
    <submittedName>
        <fullName evidence="1">Uncharacterized protein</fullName>
    </submittedName>
</protein>
<sequence length="113" mass="13165">MADTEIFNDTYFNGTTHIMINILQAIKSIKLHIQTVNIKHSSIQLIDIHRTIHSPNKTIYDSTKNILHLDFIEVIYPGLYTLKICTTSRISNYDSEKNIFINTNYWSNDSQDM</sequence>
<comment type="caution">
    <text evidence="1">The sequence shown here is derived from an EMBL/GenBank/DDBJ whole genome shotgun (WGS) entry which is preliminary data.</text>
</comment>
<reference evidence="1 2" key="1">
    <citation type="submission" date="2016-03" db="EMBL/GenBank/DDBJ databases">
        <title>Cyphomyrmex costatus WGS genome.</title>
        <authorList>
            <person name="Nygaard S."/>
            <person name="Hu H."/>
            <person name="Boomsma J."/>
            <person name="Zhang G."/>
        </authorList>
    </citation>
    <scope>NUCLEOTIDE SEQUENCE [LARGE SCALE GENOMIC DNA]</scope>
    <source>
        <strain evidence="1">MS0001</strain>
        <tissue evidence="1">Whole body</tissue>
    </source>
</reference>
<name>A0A151K215_9HYME</name>